<feature type="transmembrane region" description="Helical" evidence="6">
    <location>
        <begin position="159"/>
        <end position="180"/>
    </location>
</feature>
<evidence type="ECO:0000313" key="8">
    <source>
        <dbReference type="Proteomes" id="UP000621631"/>
    </source>
</evidence>
<dbReference type="EMBL" id="JACWEZ010000003">
    <property type="protein sequence ID" value="MBD1222525.1"/>
    <property type="molecule type" value="Genomic_DNA"/>
</dbReference>
<feature type="transmembrane region" description="Helical" evidence="6">
    <location>
        <begin position="192"/>
        <end position="209"/>
    </location>
</feature>
<evidence type="ECO:0000256" key="2">
    <source>
        <dbReference type="ARBA" id="ARBA00007375"/>
    </source>
</evidence>
<evidence type="ECO:0000256" key="3">
    <source>
        <dbReference type="ARBA" id="ARBA00022692"/>
    </source>
</evidence>
<proteinExistence type="inferred from homology"/>
<name>A0ABR7VKS7_VIRHA</name>
<comment type="subcellular location">
    <subcellularLocation>
        <location evidence="1">Membrane</location>
        <topology evidence="1">Multi-pass membrane protein</topology>
    </subcellularLocation>
</comment>
<dbReference type="InterPro" id="IPR012506">
    <property type="entry name" value="TMEM86B-like"/>
</dbReference>
<organism evidence="7 8">
    <name type="scientific">Virgibacillus halodenitrificans</name>
    <name type="common">Bacillus halodenitrificans</name>
    <dbReference type="NCBI Taxonomy" id="1482"/>
    <lineage>
        <taxon>Bacteria</taxon>
        <taxon>Bacillati</taxon>
        <taxon>Bacillota</taxon>
        <taxon>Bacilli</taxon>
        <taxon>Bacillales</taxon>
        <taxon>Bacillaceae</taxon>
        <taxon>Virgibacillus</taxon>
    </lineage>
</organism>
<feature type="transmembrane region" description="Helical" evidence="6">
    <location>
        <begin position="102"/>
        <end position="122"/>
    </location>
</feature>
<dbReference type="PANTHER" id="PTHR31885:SF6">
    <property type="entry name" value="GH04784P"/>
    <property type="match status" value="1"/>
</dbReference>
<accession>A0ABR7VKS7</accession>
<keyword evidence="5 6" id="KW-0472">Membrane</keyword>
<evidence type="ECO:0000256" key="5">
    <source>
        <dbReference type="ARBA" id="ARBA00023136"/>
    </source>
</evidence>
<dbReference type="PANTHER" id="PTHR31885">
    <property type="entry name" value="GH04784P"/>
    <property type="match status" value="1"/>
</dbReference>
<keyword evidence="3 6" id="KW-0812">Transmembrane</keyword>
<feature type="transmembrane region" description="Helical" evidence="6">
    <location>
        <begin position="57"/>
        <end position="90"/>
    </location>
</feature>
<comment type="similarity">
    <text evidence="2">Belongs to the TMEM86 family.</text>
</comment>
<protein>
    <submittedName>
        <fullName evidence="7">Lysoplasmalogenase</fullName>
    </submittedName>
</protein>
<sequence>MPANRLPLLILTMSILYIFIVPDDPFVFKLFFKLIPMAMILMYAFEQSGRWKSKTHWLLLCGLIFSMLGDGTIHWFILGLSAFLIGHLFYITGFLTRWNFSVIRMLYAIPVGIYAILFGRRLIQALNESGEQSLVIPVLLYILVISIMTWSAMMTGNRWALWGSILFVISDSVLAWNMFVSPIPNAAELIMLTYYSAQFLIAHSLFTIVKNSHRLVW</sequence>
<gene>
    <name evidence="7" type="ORF">IC602_07880</name>
</gene>
<feature type="transmembrane region" description="Helical" evidence="6">
    <location>
        <begin position="134"/>
        <end position="153"/>
    </location>
</feature>
<evidence type="ECO:0000256" key="1">
    <source>
        <dbReference type="ARBA" id="ARBA00004141"/>
    </source>
</evidence>
<feature type="transmembrane region" description="Helical" evidence="6">
    <location>
        <begin position="5"/>
        <end position="20"/>
    </location>
</feature>
<dbReference type="RefSeq" id="WP_019376297.1">
    <property type="nucleotide sequence ID" value="NZ_JACWEZ010000003.1"/>
</dbReference>
<dbReference type="Pfam" id="PF07947">
    <property type="entry name" value="YhhN"/>
    <property type="match status" value="1"/>
</dbReference>
<keyword evidence="4 6" id="KW-1133">Transmembrane helix</keyword>
<evidence type="ECO:0000256" key="6">
    <source>
        <dbReference type="SAM" id="Phobius"/>
    </source>
</evidence>
<feature type="transmembrane region" description="Helical" evidence="6">
    <location>
        <begin position="26"/>
        <end position="45"/>
    </location>
</feature>
<comment type="caution">
    <text evidence="7">The sequence shown here is derived from an EMBL/GenBank/DDBJ whole genome shotgun (WGS) entry which is preliminary data.</text>
</comment>
<evidence type="ECO:0000256" key="4">
    <source>
        <dbReference type="ARBA" id="ARBA00022989"/>
    </source>
</evidence>
<reference evidence="7 8" key="1">
    <citation type="submission" date="2020-09" db="EMBL/GenBank/DDBJ databases">
        <title>Draft Genome Sequences of Oil-Oxidizing Bacteria Halomonas titanicae, Marinobacter lutaoensis, and Virgibacillus halodenitrificans Isolated from Highly Saline Environments.</title>
        <authorList>
            <person name="Grouzdev D.S."/>
            <person name="Sokolova D.S."/>
            <person name="Semenova E.M."/>
            <person name="Borzenkov I.A."/>
            <person name="Bidzhieva S.K."/>
            <person name="Poltaraus A.B."/>
            <person name="Nazina T.N."/>
        </authorList>
    </citation>
    <scope>NUCLEOTIDE SEQUENCE [LARGE SCALE GENOMIC DNA]</scope>
    <source>
        <strain evidence="7 8">VKM B-3472D</strain>
    </source>
</reference>
<evidence type="ECO:0000313" key="7">
    <source>
        <dbReference type="EMBL" id="MBD1222525.1"/>
    </source>
</evidence>
<keyword evidence="8" id="KW-1185">Reference proteome</keyword>
<dbReference type="Proteomes" id="UP000621631">
    <property type="component" value="Unassembled WGS sequence"/>
</dbReference>